<evidence type="ECO:0000313" key="2">
    <source>
        <dbReference type="Proteomes" id="UP000198972"/>
    </source>
</evidence>
<gene>
    <name evidence="1" type="ORF">SAMN04488542_10316</name>
</gene>
<dbReference type="EMBL" id="FNBG01000003">
    <property type="protein sequence ID" value="SDE86616.1"/>
    <property type="molecule type" value="Genomic_DNA"/>
</dbReference>
<organism evidence="1 2">
    <name type="scientific">Fontibacillus panacisegetis</name>
    <dbReference type="NCBI Taxonomy" id="670482"/>
    <lineage>
        <taxon>Bacteria</taxon>
        <taxon>Bacillati</taxon>
        <taxon>Bacillota</taxon>
        <taxon>Bacilli</taxon>
        <taxon>Bacillales</taxon>
        <taxon>Paenibacillaceae</taxon>
        <taxon>Fontibacillus</taxon>
    </lineage>
</organism>
<keyword evidence="2" id="KW-1185">Reference proteome</keyword>
<dbReference type="STRING" id="670482.SAMN04488542_10316"/>
<proteinExistence type="predicted"/>
<accession>A0A1G7GER4</accession>
<dbReference type="RefSeq" id="WP_091226953.1">
    <property type="nucleotide sequence ID" value="NZ_FNBG01000003.1"/>
</dbReference>
<sequence>MNLTIVNAEMNKEGDGSFLGKTIFRVESHAADYEITFFSKNGKDWDYSLNYANEPGVEEQFLQVDEAIEQDDALFDDLLDAAVDTFPE</sequence>
<name>A0A1G7GER4_9BACL</name>
<protein>
    <submittedName>
        <fullName evidence="1">Uncharacterized protein</fullName>
    </submittedName>
</protein>
<dbReference type="AlphaFoldDB" id="A0A1G7GER4"/>
<dbReference type="Proteomes" id="UP000198972">
    <property type="component" value="Unassembled WGS sequence"/>
</dbReference>
<evidence type="ECO:0000313" key="1">
    <source>
        <dbReference type="EMBL" id="SDE86616.1"/>
    </source>
</evidence>
<dbReference type="OrthoDB" id="2665115at2"/>
<reference evidence="1 2" key="1">
    <citation type="submission" date="2016-10" db="EMBL/GenBank/DDBJ databases">
        <authorList>
            <person name="de Groot N.N."/>
        </authorList>
    </citation>
    <scope>NUCLEOTIDE SEQUENCE [LARGE SCALE GENOMIC DNA]</scope>
    <source>
        <strain evidence="1 2">DSM 28129</strain>
    </source>
</reference>